<reference evidence="1" key="2">
    <citation type="submission" date="2020-08" db="EMBL/GenBank/DDBJ databases">
        <title>Draft Genome Sequence of Cumin Blight Pathogen Alternaria burnsii.</title>
        <authorList>
            <person name="Feng Z."/>
        </authorList>
    </citation>
    <scope>NUCLEOTIDE SEQUENCE</scope>
    <source>
        <strain evidence="1">CBS107.38</strain>
    </source>
</reference>
<gene>
    <name evidence="1" type="ORF">GT037_005486</name>
</gene>
<reference evidence="1" key="1">
    <citation type="submission" date="2020-01" db="EMBL/GenBank/DDBJ databases">
        <authorList>
            <person name="Feng Z.H.Z."/>
        </authorList>
    </citation>
    <scope>NUCLEOTIDE SEQUENCE</scope>
    <source>
        <strain evidence="1">CBS107.38</strain>
    </source>
</reference>
<dbReference type="RefSeq" id="XP_038786222.1">
    <property type="nucleotide sequence ID" value="XM_038930533.1"/>
</dbReference>
<name>A0A8H7EHH5_9PLEO</name>
<dbReference type="EMBL" id="JAAABM010000007">
    <property type="protein sequence ID" value="KAF7675981.1"/>
    <property type="molecule type" value="Genomic_DNA"/>
</dbReference>
<evidence type="ECO:0000313" key="1">
    <source>
        <dbReference type="EMBL" id="KAF7675981.1"/>
    </source>
</evidence>
<proteinExistence type="predicted"/>
<organism evidence="1 2">
    <name type="scientific">Alternaria burnsii</name>
    <dbReference type="NCBI Taxonomy" id="1187904"/>
    <lineage>
        <taxon>Eukaryota</taxon>
        <taxon>Fungi</taxon>
        <taxon>Dikarya</taxon>
        <taxon>Ascomycota</taxon>
        <taxon>Pezizomycotina</taxon>
        <taxon>Dothideomycetes</taxon>
        <taxon>Pleosporomycetidae</taxon>
        <taxon>Pleosporales</taxon>
        <taxon>Pleosporineae</taxon>
        <taxon>Pleosporaceae</taxon>
        <taxon>Alternaria</taxon>
        <taxon>Alternaria sect. Alternaria</taxon>
    </lineage>
</organism>
<dbReference type="Proteomes" id="UP000596902">
    <property type="component" value="Unassembled WGS sequence"/>
</dbReference>
<dbReference type="GeneID" id="62203711"/>
<accession>A0A8H7EHH5</accession>
<protein>
    <submittedName>
        <fullName evidence="1">Uncharacterized protein</fullName>
    </submittedName>
</protein>
<sequence>MSDSTKNGTLCERCRLLSFDDLALGGQEVVNKDGIARLRFPESRIESRPRSCPPELSFYRLVRLDWKVEDILPDMPRLSHSSQLGCPFCQALLRSLEDAFAKEARTGIIHDGALNLVAYLSLVDEGIGGLIVEATSPRSNQSWHDKRLEIQAFFHIEADSKLNNQSMLH</sequence>
<comment type="caution">
    <text evidence="1">The sequence shown here is derived from an EMBL/GenBank/DDBJ whole genome shotgun (WGS) entry which is preliminary data.</text>
</comment>
<keyword evidence="2" id="KW-1185">Reference proteome</keyword>
<dbReference type="AlphaFoldDB" id="A0A8H7EHH5"/>
<evidence type="ECO:0000313" key="2">
    <source>
        <dbReference type="Proteomes" id="UP000596902"/>
    </source>
</evidence>